<dbReference type="OrthoDB" id="187139at2759"/>
<proteinExistence type="inferred from homology"/>
<evidence type="ECO:0000256" key="9">
    <source>
        <dbReference type="ARBA" id="ARBA00034074"/>
    </source>
</evidence>
<evidence type="ECO:0000313" key="15">
    <source>
        <dbReference type="Proteomes" id="UP000187203"/>
    </source>
</evidence>
<name>A0A1R3JUK6_9ROSI</name>
<dbReference type="Proteomes" id="UP000187203">
    <property type="component" value="Unassembled WGS sequence"/>
</dbReference>
<keyword evidence="6 12" id="KW-0378">Hydrolase</keyword>
<feature type="chain" id="PRO_5012300325" description="Polygalacturonase" evidence="13">
    <location>
        <begin position="26"/>
        <end position="425"/>
    </location>
</feature>
<comment type="similarity">
    <text evidence="2 12">Belongs to the glycosyl hydrolase 28 family.</text>
</comment>
<evidence type="ECO:0000256" key="12">
    <source>
        <dbReference type="RuleBase" id="RU361169"/>
    </source>
</evidence>
<keyword evidence="15" id="KW-1185">Reference proteome</keyword>
<evidence type="ECO:0000256" key="8">
    <source>
        <dbReference type="ARBA" id="ARBA00023316"/>
    </source>
</evidence>
<evidence type="ECO:0000313" key="14">
    <source>
        <dbReference type="EMBL" id="OMO98563.1"/>
    </source>
</evidence>
<dbReference type="GO" id="GO:0071555">
    <property type="term" value="P:cell wall organization"/>
    <property type="evidence" value="ECO:0007669"/>
    <property type="project" value="UniProtKB-KW"/>
</dbReference>
<evidence type="ECO:0000256" key="4">
    <source>
        <dbReference type="ARBA" id="ARBA00022512"/>
    </source>
</evidence>
<keyword evidence="8" id="KW-0961">Cell wall biogenesis/degradation</keyword>
<reference evidence="15" key="1">
    <citation type="submission" date="2013-09" db="EMBL/GenBank/DDBJ databases">
        <title>Corchorus olitorius genome sequencing.</title>
        <authorList>
            <person name="Alam M."/>
            <person name="Haque M.S."/>
            <person name="Islam M.S."/>
            <person name="Emdad E.M."/>
            <person name="Islam M.M."/>
            <person name="Ahmed B."/>
            <person name="Halim A."/>
            <person name="Hossen Q.M.M."/>
            <person name="Hossain M.Z."/>
            <person name="Ahmed R."/>
            <person name="Khan M.M."/>
            <person name="Islam R."/>
            <person name="Rashid M.M."/>
            <person name="Khan S.A."/>
            <person name="Rahman M.S."/>
            <person name="Alam M."/>
            <person name="Yahiya A.S."/>
            <person name="Khan M.S."/>
            <person name="Azam M.S."/>
            <person name="Haque T."/>
            <person name="Lashkar M.Z.H."/>
            <person name="Akhand A.I."/>
            <person name="Morshed G."/>
            <person name="Roy S."/>
            <person name="Uddin K.S."/>
            <person name="Rabeya T."/>
            <person name="Hossain A.S."/>
            <person name="Chowdhury A."/>
            <person name="Snigdha A.R."/>
            <person name="Mortoza M.S."/>
            <person name="Matin S.A."/>
            <person name="Hoque S.M.E."/>
            <person name="Islam M.K."/>
            <person name="Roy D.K."/>
            <person name="Haider R."/>
            <person name="Moosa M.M."/>
            <person name="Elias S.M."/>
            <person name="Hasan A.M."/>
            <person name="Jahan S."/>
            <person name="Shafiuddin M."/>
            <person name="Mahmood N."/>
            <person name="Shommy N.S."/>
        </authorList>
    </citation>
    <scope>NUCLEOTIDE SEQUENCE [LARGE SCALE GENOMIC DNA]</scope>
    <source>
        <strain evidence="15">cv. O-4</strain>
    </source>
</reference>
<dbReference type="InterPro" id="IPR006626">
    <property type="entry name" value="PbH1"/>
</dbReference>
<dbReference type="PANTHER" id="PTHR31375">
    <property type="match status" value="1"/>
</dbReference>
<dbReference type="InterPro" id="IPR011050">
    <property type="entry name" value="Pectin_lyase_fold/virulence"/>
</dbReference>
<evidence type="ECO:0000256" key="13">
    <source>
        <dbReference type="SAM" id="SignalP"/>
    </source>
</evidence>
<dbReference type="Pfam" id="PF00295">
    <property type="entry name" value="Glyco_hydro_28"/>
    <property type="match status" value="1"/>
</dbReference>
<evidence type="ECO:0000256" key="2">
    <source>
        <dbReference type="ARBA" id="ARBA00008834"/>
    </source>
</evidence>
<dbReference type="InterPro" id="IPR000743">
    <property type="entry name" value="Glyco_hydro_28"/>
</dbReference>
<sequence length="425" mass="46010">MGLGPFGRIISAILLLCLALHGCQGQVVKPFNAAEALALARKAAVGAVGPDVKTFNVLDYGAKADGTTNNAFAFIKTFEEACNFNGNAMMVIPDGKFLVGSVNFEGPCMNPSPLIIQVNGYILATPTLFGYPQVDWFNFQKINGLILTGHGTFHGQGATVWEKEVPPSPTNPNRRRPASIKFNNVDNAIIRGITSIDAKGFHIFISNSENFRIFNIDIQAPDTSPNTDGIHMSKSSIVKISKTKIGTGDDCVSMIHGSSNISIKKVFCGPGHGFSIGSLGHYKEETDVQGIIVKNCTMVNTDNGLRIKTYMSNIAIKASRIFFQDISMTRVQRPIIINQEYNSIEGSKSSKVSISDVYFTNVRGTSATKTAVSLICSKTNPCSNVHLNNIDLKYDGKVDDKPYMSSCTNVQPIYGGIQDPLPCPH</sequence>
<dbReference type="EC" id="3.2.1.15" evidence="3"/>
<dbReference type="FunFam" id="2.160.20.10:FF:000004">
    <property type="entry name" value="Pectin lyase-like superfamily protein"/>
    <property type="match status" value="1"/>
</dbReference>
<keyword evidence="5" id="KW-0964">Secreted</keyword>
<organism evidence="14 15">
    <name type="scientific">Corchorus olitorius</name>
    <dbReference type="NCBI Taxonomy" id="93759"/>
    <lineage>
        <taxon>Eukaryota</taxon>
        <taxon>Viridiplantae</taxon>
        <taxon>Streptophyta</taxon>
        <taxon>Embryophyta</taxon>
        <taxon>Tracheophyta</taxon>
        <taxon>Spermatophyta</taxon>
        <taxon>Magnoliopsida</taxon>
        <taxon>eudicotyledons</taxon>
        <taxon>Gunneridae</taxon>
        <taxon>Pentapetalae</taxon>
        <taxon>rosids</taxon>
        <taxon>malvids</taxon>
        <taxon>Malvales</taxon>
        <taxon>Malvaceae</taxon>
        <taxon>Grewioideae</taxon>
        <taxon>Apeibeae</taxon>
        <taxon>Corchorus</taxon>
    </lineage>
</organism>
<dbReference type="AlphaFoldDB" id="A0A1R3JUK6"/>
<dbReference type="SUPFAM" id="SSF51126">
    <property type="entry name" value="Pectin lyase-like"/>
    <property type="match status" value="1"/>
</dbReference>
<evidence type="ECO:0000256" key="7">
    <source>
        <dbReference type="ARBA" id="ARBA00023295"/>
    </source>
</evidence>
<dbReference type="GO" id="GO:0004650">
    <property type="term" value="F:polygalacturonase activity"/>
    <property type="evidence" value="ECO:0007669"/>
    <property type="project" value="UniProtKB-EC"/>
</dbReference>
<evidence type="ECO:0000256" key="10">
    <source>
        <dbReference type="ARBA" id="ARBA00060133"/>
    </source>
</evidence>
<evidence type="ECO:0000256" key="6">
    <source>
        <dbReference type="ARBA" id="ARBA00022801"/>
    </source>
</evidence>
<keyword evidence="7 12" id="KW-0326">Glycosidase</keyword>
<keyword evidence="4" id="KW-0134">Cell wall</keyword>
<feature type="signal peptide" evidence="13">
    <location>
        <begin position="1"/>
        <end position="25"/>
    </location>
</feature>
<comment type="caution">
    <text evidence="14">The sequence shown here is derived from an EMBL/GenBank/DDBJ whole genome shotgun (WGS) entry which is preliminary data.</text>
</comment>
<evidence type="ECO:0000256" key="5">
    <source>
        <dbReference type="ARBA" id="ARBA00022525"/>
    </source>
</evidence>
<comment type="subcellular location">
    <subcellularLocation>
        <location evidence="1">Secreted</location>
        <location evidence="1">Cell wall</location>
    </subcellularLocation>
</comment>
<dbReference type="InterPro" id="IPR012334">
    <property type="entry name" value="Pectin_lyas_fold"/>
</dbReference>
<comment type="function">
    <text evidence="10">May function in the depolymerization of the pectin in its walls during pollen tube elongation, or in that of the pistil during pollination.</text>
</comment>
<dbReference type="STRING" id="93759.A0A1R3JUK6"/>
<gene>
    <name evidence="14" type="ORF">COLO4_13815</name>
</gene>
<accession>A0A1R3JUK6</accession>
<dbReference type="Gene3D" id="2.160.20.10">
    <property type="entry name" value="Single-stranded right-handed beta-helix, Pectin lyase-like"/>
    <property type="match status" value="1"/>
</dbReference>
<keyword evidence="13" id="KW-0732">Signal</keyword>
<protein>
    <recommendedName>
        <fullName evidence="11">Polygalacturonase</fullName>
        <ecNumber evidence="3">3.2.1.15</ecNumber>
    </recommendedName>
</protein>
<dbReference type="GO" id="GO:0005975">
    <property type="term" value="P:carbohydrate metabolic process"/>
    <property type="evidence" value="ECO:0007669"/>
    <property type="project" value="InterPro"/>
</dbReference>
<evidence type="ECO:0000256" key="1">
    <source>
        <dbReference type="ARBA" id="ARBA00004191"/>
    </source>
</evidence>
<evidence type="ECO:0000256" key="3">
    <source>
        <dbReference type="ARBA" id="ARBA00012736"/>
    </source>
</evidence>
<dbReference type="SMART" id="SM00710">
    <property type="entry name" value="PbH1"/>
    <property type="match status" value="4"/>
</dbReference>
<evidence type="ECO:0000256" key="11">
    <source>
        <dbReference type="ARBA" id="ARBA00070098"/>
    </source>
</evidence>
<dbReference type="EMBL" id="AWUE01015328">
    <property type="protein sequence ID" value="OMO98563.1"/>
    <property type="molecule type" value="Genomic_DNA"/>
</dbReference>
<comment type="catalytic activity">
    <reaction evidence="9">
        <text>(1,4-alpha-D-galacturonosyl)n+m + H2O = (1,4-alpha-D-galacturonosyl)n + (1,4-alpha-D-galacturonosyl)m.</text>
        <dbReference type="EC" id="3.2.1.15"/>
    </reaction>
</comment>